<protein>
    <submittedName>
        <fullName evidence="1">Uncharacterized protein</fullName>
    </submittedName>
</protein>
<evidence type="ECO:0000313" key="1">
    <source>
        <dbReference type="EMBL" id="KAG8460794.1"/>
    </source>
</evidence>
<reference evidence="1" key="1">
    <citation type="submission" date="2021-05" db="EMBL/GenBank/DDBJ databases">
        <title>The genome of the haptophyte Pavlova lutheri (Diacronema luteri, Pavlovales) - a model for lipid biosynthesis in eukaryotic algae.</title>
        <authorList>
            <person name="Hulatt C.J."/>
            <person name="Posewitz M.C."/>
        </authorList>
    </citation>
    <scope>NUCLEOTIDE SEQUENCE</scope>
    <source>
        <strain evidence="1">NIVA-4/92</strain>
    </source>
</reference>
<sequence>MAATMDFVEMGSSLRGRSTTQRAKPPVQLLTAGGGIRIGVNTGACEPATRSGADPASAAQPARALFVFVEPPLLSGVDRDGLDHLRVATISVLAVDVALVIHLAAVGLDAGAAEDDARRTRALVSAALLTNAVGAFGVVRCASVGIWLFSTAVTLQTFLLLERVLSSSQVVHHALHVLAAILASTLRQWLAHSFFRISSPSLLATPQLQGR</sequence>
<evidence type="ECO:0000313" key="2">
    <source>
        <dbReference type="Proteomes" id="UP000751190"/>
    </source>
</evidence>
<dbReference type="EMBL" id="JAGTXO010000030">
    <property type="protein sequence ID" value="KAG8460794.1"/>
    <property type="molecule type" value="Genomic_DNA"/>
</dbReference>
<organism evidence="1 2">
    <name type="scientific">Diacronema lutheri</name>
    <name type="common">Unicellular marine alga</name>
    <name type="synonym">Monochrysis lutheri</name>
    <dbReference type="NCBI Taxonomy" id="2081491"/>
    <lineage>
        <taxon>Eukaryota</taxon>
        <taxon>Haptista</taxon>
        <taxon>Haptophyta</taxon>
        <taxon>Pavlovophyceae</taxon>
        <taxon>Pavlovales</taxon>
        <taxon>Pavlovaceae</taxon>
        <taxon>Diacronema</taxon>
    </lineage>
</organism>
<gene>
    <name evidence="1" type="ORF">KFE25_010849</name>
</gene>
<name>A0A8J6C557_DIALT</name>
<dbReference type="Proteomes" id="UP000751190">
    <property type="component" value="Unassembled WGS sequence"/>
</dbReference>
<dbReference type="AlphaFoldDB" id="A0A8J6C557"/>
<accession>A0A8J6C557</accession>
<proteinExistence type="predicted"/>
<comment type="caution">
    <text evidence="1">The sequence shown here is derived from an EMBL/GenBank/DDBJ whole genome shotgun (WGS) entry which is preliminary data.</text>
</comment>
<keyword evidence="2" id="KW-1185">Reference proteome</keyword>